<dbReference type="RefSeq" id="WP_344943893.1">
    <property type="nucleotide sequence ID" value="NZ_BAAAZR010000013.1"/>
</dbReference>
<dbReference type="Gene3D" id="1.20.1250.20">
    <property type="entry name" value="MFS general substrate transporter like domains"/>
    <property type="match status" value="2"/>
</dbReference>
<feature type="transmembrane region" description="Helical" evidence="5">
    <location>
        <begin position="138"/>
        <end position="157"/>
    </location>
</feature>
<feature type="transmembrane region" description="Helical" evidence="5">
    <location>
        <begin position="295"/>
        <end position="316"/>
    </location>
</feature>
<dbReference type="InterPro" id="IPR036259">
    <property type="entry name" value="MFS_trans_sf"/>
</dbReference>
<dbReference type="InterPro" id="IPR051788">
    <property type="entry name" value="MFS_Transporter"/>
</dbReference>
<name>A0ABP7IKT1_9ACTN</name>
<accession>A0ABP7IKT1</accession>
<proteinExistence type="predicted"/>
<dbReference type="Pfam" id="PF07690">
    <property type="entry name" value="MFS_1"/>
    <property type="match status" value="1"/>
</dbReference>
<evidence type="ECO:0000259" key="6">
    <source>
        <dbReference type="PROSITE" id="PS50850"/>
    </source>
</evidence>
<evidence type="ECO:0000256" key="5">
    <source>
        <dbReference type="SAM" id="Phobius"/>
    </source>
</evidence>
<keyword evidence="4 5" id="KW-0472">Membrane</keyword>
<feature type="transmembrane region" description="Helical" evidence="5">
    <location>
        <begin position="357"/>
        <end position="377"/>
    </location>
</feature>
<feature type="transmembrane region" description="Helical" evidence="5">
    <location>
        <begin position="328"/>
        <end position="351"/>
    </location>
</feature>
<protein>
    <submittedName>
        <fullName evidence="7">MFS transporter</fullName>
    </submittedName>
</protein>
<feature type="transmembrane region" description="Helical" evidence="5">
    <location>
        <begin position="12"/>
        <end position="33"/>
    </location>
</feature>
<evidence type="ECO:0000313" key="7">
    <source>
        <dbReference type="EMBL" id="GAA3820960.1"/>
    </source>
</evidence>
<organism evidence="7 8">
    <name type="scientific">Sphaerisporangium flaviroseum</name>
    <dbReference type="NCBI Taxonomy" id="509199"/>
    <lineage>
        <taxon>Bacteria</taxon>
        <taxon>Bacillati</taxon>
        <taxon>Actinomycetota</taxon>
        <taxon>Actinomycetes</taxon>
        <taxon>Streptosporangiales</taxon>
        <taxon>Streptosporangiaceae</taxon>
        <taxon>Sphaerisporangium</taxon>
    </lineage>
</organism>
<feature type="transmembrane region" description="Helical" evidence="5">
    <location>
        <begin position="75"/>
        <end position="92"/>
    </location>
</feature>
<feature type="transmembrane region" description="Helical" evidence="5">
    <location>
        <begin position="98"/>
        <end position="117"/>
    </location>
</feature>
<dbReference type="PANTHER" id="PTHR23514">
    <property type="entry name" value="BYPASS OF STOP CODON PROTEIN 6"/>
    <property type="match status" value="1"/>
</dbReference>
<evidence type="ECO:0000313" key="8">
    <source>
        <dbReference type="Proteomes" id="UP001500888"/>
    </source>
</evidence>
<sequence length="391" mass="39640">MDSRVVRRARVAVAVTFAVHGAVTGSFATRIPWLQERLHAGPGELGLALLAPAVGSLVAMPMAGRLVHRLGGRAATRWLLALWSVMLAFPALAPNLAVLWVTLLVYGAVAGMCDVAMNAQGVVVEQRMGRSIMSGLHGMWSVGGLVAGAVGVVAAQSEIDARVHLGVMAVVLLAVSCVIGPALLDVRAEAGQVAPPRFVLPSRRVLALGLIGFCAVFGESASQDWCAVYLKQITGTSSGVAAASFTAFALTMAAGRLCGDAVVRRLGAVWTVRVSGMLATLGGVLVVAARTPVPAIAGFMLIGLGVAVVVPLVFTAAANAAPTPSEGVAGAATISYTSGFVAPSAIGAIASVSSLPVSFLLVTVLMSAVLLGAGVLARRPAARDTENATVL</sequence>
<dbReference type="PROSITE" id="PS50850">
    <property type="entry name" value="MFS"/>
    <property type="match status" value="1"/>
</dbReference>
<evidence type="ECO:0000256" key="3">
    <source>
        <dbReference type="ARBA" id="ARBA00022989"/>
    </source>
</evidence>
<gene>
    <name evidence="7" type="ORF">GCM10022226_46580</name>
</gene>
<feature type="transmembrane region" description="Helical" evidence="5">
    <location>
        <begin position="45"/>
        <end position="63"/>
    </location>
</feature>
<evidence type="ECO:0000256" key="1">
    <source>
        <dbReference type="ARBA" id="ARBA00004651"/>
    </source>
</evidence>
<dbReference type="CDD" id="cd17393">
    <property type="entry name" value="MFS_MosC_like"/>
    <property type="match status" value="1"/>
</dbReference>
<dbReference type="PANTHER" id="PTHR23514:SF13">
    <property type="entry name" value="INNER MEMBRANE PROTEIN YBJJ"/>
    <property type="match status" value="1"/>
</dbReference>
<dbReference type="EMBL" id="BAAAZR010000013">
    <property type="protein sequence ID" value="GAA3820960.1"/>
    <property type="molecule type" value="Genomic_DNA"/>
</dbReference>
<feature type="transmembrane region" description="Helical" evidence="5">
    <location>
        <begin position="266"/>
        <end position="289"/>
    </location>
</feature>
<dbReference type="Proteomes" id="UP001500888">
    <property type="component" value="Unassembled WGS sequence"/>
</dbReference>
<evidence type="ECO:0000256" key="4">
    <source>
        <dbReference type="ARBA" id="ARBA00023136"/>
    </source>
</evidence>
<comment type="caution">
    <text evidence="7">The sequence shown here is derived from an EMBL/GenBank/DDBJ whole genome shotgun (WGS) entry which is preliminary data.</text>
</comment>
<keyword evidence="2 5" id="KW-0812">Transmembrane</keyword>
<keyword evidence="8" id="KW-1185">Reference proteome</keyword>
<feature type="transmembrane region" description="Helical" evidence="5">
    <location>
        <begin position="163"/>
        <end position="184"/>
    </location>
</feature>
<dbReference type="InterPro" id="IPR011701">
    <property type="entry name" value="MFS"/>
</dbReference>
<keyword evidence="3 5" id="KW-1133">Transmembrane helix</keyword>
<reference evidence="8" key="1">
    <citation type="journal article" date="2019" name="Int. J. Syst. Evol. Microbiol.">
        <title>The Global Catalogue of Microorganisms (GCM) 10K type strain sequencing project: providing services to taxonomists for standard genome sequencing and annotation.</title>
        <authorList>
            <consortium name="The Broad Institute Genomics Platform"/>
            <consortium name="The Broad Institute Genome Sequencing Center for Infectious Disease"/>
            <person name="Wu L."/>
            <person name="Ma J."/>
        </authorList>
    </citation>
    <scope>NUCLEOTIDE SEQUENCE [LARGE SCALE GENOMIC DNA]</scope>
    <source>
        <strain evidence="8">JCM 16908</strain>
    </source>
</reference>
<dbReference type="InterPro" id="IPR020846">
    <property type="entry name" value="MFS_dom"/>
</dbReference>
<evidence type="ECO:0000256" key="2">
    <source>
        <dbReference type="ARBA" id="ARBA00022692"/>
    </source>
</evidence>
<feature type="transmembrane region" description="Helical" evidence="5">
    <location>
        <begin position="233"/>
        <end position="254"/>
    </location>
</feature>
<comment type="subcellular location">
    <subcellularLocation>
        <location evidence="1">Cell membrane</location>
        <topology evidence="1">Multi-pass membrane protein</topology>
    </subcellularLocation>
</comment>
<feature type="transmembrane region" description="Helical" evidence="5">
    <location>
        <begin position="205"/>
        <end position="221"/>
    </location>
</feature>
<feature type="domain" description="Major facilitator superfamily (MFS) profile" evidence="6">
    <location>
        <begin position="1"/>
        <end position="381"/>
    </location>
</feature>
<dbReference type="SUPFAM" id="SSF103473">
    <property type="entry name" value="MFS general substrate transporter"/>
    <property type="match status" value="1"/>
</dbReference>